<dbReference type="InterPro" id="IPR011335">
    <property type="entry name" value="Restrct_endonuc-II-like"/>
</dbReference>
<dbReference type="GO" id="GO:0016787">
    <property type="term" value="F:hydrolase activity"/>
    <property type="evidence" value="ECO:0007669"/>
    <property type="project" value="UniProtKB-KW"/>
</dbReference>
<dbReference type="GO" id="GO:0004519">
    <property type="term" value="F:endonuclease activity"/>
    <property type="evidence" value="ECO:0007669"/>
    <property type="project" value="UniProtKB-KW"/>
</dbReference>
<evidence type="ECO:0000256" key="6">
    <source>
        <dbReference type="ARBA" id="ARBA00029466"/>
    </source>
</evidence>
<dbReference type="RefSeq" id="WP_021680139.1">
    <property type="nucleotide sequence ID" value="NZ_SLXB01000002.1"/>
</dbReference>
<dbReference type="Gene3D" id="3.40.960.10">
    <property type="entry name" value="VSR Endonuclease"/>
    <property type="match status" value="1"/>
</dbReference>
<keyword evidence="4" id="KW-0378">Hydrolase</keyword>
<dbReference type="GO" id="GO:0006298">
    <property type="term" value="P:mismatch repair"/>
    <property type="evidence" value="ECO:0007669"/>
    <property type="project" value="InterPro"/>
</dbReference>
<evidence type="ECO:0000313" key="8">
    <source>
        <dbReference type="Proteomes" id="UP000295600"/>
    </source>
</evidence>
<evidence type="ECO:0000256" key="4">
    <source>
        <dbReference type="ARBA" id="ARBA00022801"/>
    </source>
</evidence>
<sequence length="175" mass="20557">MDIWDKKKRSEVMSKIPSKNTKPEIILRKALFAKGFRYRINYKKLPGKPDIVFPKYKIVIFVHGCFWHGHDIGCIDSHIPKTNTDYWVKKIAKNKERDKNNAIQILSMGWKILTVWDCEIQQRDNLKLLIEKIANTILESVASRKSMRIKFYEEVEGNLTMVAPKTISYQDKISE</sequence>
<dbReference type="NCBIfam" id="TIGR00632">
    <property type="entry name" value="vsr"/>
    <property type="match status" value="1"/>
</dbReference>
<reference evidence="7 8" key="1">
    <citation type="submission" date="2019-03" db="EMBL/GenBank/DDBJ databases">
        <title>Genomic Encyclopedia of Type Strains, Phase IV (KMG-IV): sequencing the most valuable type-strain genomes for metagenomic binning, comparative biology and taxonomic classification.</title>
        <authorList>
            <person name="Goeker M."/>
        </authorList>
    </citation>
    <scope>NUCLEOTIDE SEQUENCE [LARGE SCALE GENOMIC DNA]</scope>
    <source>
        <strain evidence="7 8">DSM 23917</strain>
    </source>
</reference>
<keyword evidence="2 7" id="KW-0255">Endonuclease</keyword>
<proteinExistence type="inferred from homology"/>
<dbReference type="Proteomes" id="UP000295600">
    <property type="component" value="Unassembled WGS sequence"/>
</dbReference>
<dbReference type="AlphaFoldDB" id="A0A4R2LRT3"/>
<dbReference type="EMBL" id="SLXB01000002">
    <property type="protein sequence ID" value="TCO95929.1"/>
    <property type="molecule type" value="Genomic_DNA"/>
</dbReference>
<keyword evidence="1" id="KW-0540">Nuclease</keyword>
<dbReference type="CDD" id="cd00221">
    <property type="entry name" value="Vsr"/>
    <property type="match status" value="1"/>
</dbReference>
<evidence type="ECO:0000256" key="1">
    <source>
        <dbReference type="ARBA" id="ARBA00022722"/>
    </source>
</evidence>
<evidence type="ECO:0000256" key="3">
    <source>
        <dbReference type="ARBA" id="ARBA00022763"/>
    </source>
</evidence>
<protein>
    <submittedName>
        <fullName evidence="7">T/G mismatch-specific endonuclease</fullName>
    </submittedName>
</protein>
<name>A0A4R2LRT3_9BACE</name>
<evidence type="ECO:0000313" key="7">
    <source>
        <dbReference type="EMBL" id="TCO95929.1"/>
    </source>
</evidence>
<accession>A0A4R2LRT3</accession>
<keyword evidence="3" id="KW-0227">DNA damage</keyword>
<comment type="caution">
    <text evidence="7">The sequence shown here is derived from an EMBL/GenBank/DDBJ whole genome shotgun (WGS) entry which is preliminary data.</text>
</comment>
<comment type="similarity">
    <text evidence="6">Belongs to the Vsr family.</text>
</comment>
<evidence type="ECO:0000256" key="2">
    <source>
        <dbReference type="ARBA" id="ARBA00022759"/>
    </source>
</evidence>
<dbReference type="InterPro" id="IPR004603">
    <property type="entry name" value="DNA_mismatch_endonuc_vsr"/>
</dbReference>
<dbReference type="Pfam" id="PF03852">
    <property type="entry name" value="Vsr"/>
    <property type="match status" value="1"/>
</dbReference>
<gene>
    <name evidence="7" type="ORF">EV202_10228</name>
</gene>
<organism evidence="7 8">
    <name type="scientific">Prevotella heparinolytica</name>
    <dbReference type="NCBI Taxonomy" id="28113"/>
    <lineage>
        <taxon>Bacteria</taxon>
        <taxon>Pseudomonadati</taxon>
        <taxon>Bacteroidota</taxon>
        <taxon>Bacteroidia</taxon>
        <taxon>Bacteroidales</taxon>
        <taxon>Bacteroidaceae</taxon>
        <taxon>Bacteroides</taxon>
    </lineage>
</organism>
<dbReference type="SUPFAM" id="SSF52980">
    <property type="entry name" value="Restriction endonuclease-like"/>
    <property type="match status" value="1"/>
</dbReference>
<keyword evidence="5" id="KW-0234">DNA repair</keyword>
<evidence type="ECO:0000256" key="5">
    <source>
        <dbReference type="ARBA" id="ARBA00023204"/>
    </source>
</evidence>